<reference evidence="3 4" key="1">
    <citation type="submission" date="2016-09" db="EMBL/GenBank/DDBJ databases">
        <title>Extensive genetic diversity and differential bi-allelic expression allows diatom success in the polar Southern Ocean.</title>
        <authorList>
            <consortium name="DOE Joint Genome Institute"/>
            <person name="Mock T."/>
            <person name="Otillar R.P."/>
            <person name="Strauss J."/>
            <person name="Dupont C."/>
            <person name="Frickenhaus S."/>
            <person name="Maumus F."/>
            <person name="Mcmullan M."/>
            <person name="Sanges R."/>
            <person name="Schmutz J."/>
            <person name="Toseland A."/>
            <person name="Valas R."/>
            <person name="Veluchamy A."/>
            <person name="Ward B.J."/>
            <person name="Allen A."/>
            <person name="Barry K."/>
            <person name="Falciatore A."/>
            <person name="Ferrante M."/>
            <person name="Fortunato A.E."/>
            <person name="Gloeckner G."/>
            <person name="Gruber A."/>
            <person name="Hipkin R."/>
            <person name="Janech M."/>
            <person name="Kroth P."/>
            <person name="Leese F."/>
            <person name="Lindquist E."/>
            <person name="Lyon B.R."/>
            <person name="Martin J."/>
            <person name="Mayer C."/>
            <person name="Parker M."/>
            <person name="Quesneville H."/>
            <person name="Raymond J."/>
            <person name="Uhlig C."/>
            <person name="Valentin K.U."/>
            <person name="Worden A.Z."/>
            <person name="Armbrust E.V."/>
            <person name="Bowler C."/>
            <person name="Green B."/>
            <person name="Moulton V."/>
            <person name="Van Oosterhout C."/>
            <person name="Grigoriev I."/>
        </authorList>
    </citation>
    <scope>NUCLEOTIDE SEQUENCE [LARGE SCALE GENOMIC DNA]</scope>
    <source>
        <strain evidence="3 4">CCMP1102</strain>
    </source>
</reference>
<dbReference type="AlphaFoldDB" id="A0A1E7EXZ6"/>
<dbReference type="OrthoDB" id="507543at2759"/>
<evidence type="ECO:0000313" key="4">
    <source>
        <dbReference type="Proteomes" id="UP000095751"/>
    </source>
</evidence>
<dbReference type="KEGG" id="fcy:FRACYDRAFT_263667"/>
<accession>A0A1E7EXZ6</accession>
<evidence type="ECO:0000313" key="3">
    <source>
        <dbReference type="EMBL" id="OEU10706.1"/>
    </source>
</evidence>
<dbReference type="EMBL" id="KV784370">
    <property type="protein sequence ID" value="OEU10706.1"/>
    <property type="molecule type" value="Genomic_DNA"/>
</dbReference>
<sequence length="345" mass="38343">MMRTILLWNLFLLGRCSSSSSSSNYNNHDSFALSDYQKARALETAQSLDASRLHFQIMFVDDDNIKGRIAEGLLARVAEYNDAMFILFPTSSTIDASRNAPRDAAAPERAVAVCESLGLCETTSTMDGTSFDLSYLDEYDLLITMDDDIRSLILRSLSAADQEYYAPKVRLLSEFLSPEFCGINGKQGTSPARNEQDDIPSQDKTIPKSTQGITSDGRLLLDMLDQELQDRVAPCSDLVIGRSTNVLMSQQFDNQVAAALIIASSGITKFCLETMQAQFDSAFESLLIVNFHNVEHLMVSGEQADAQLRRCSHSVTGFFSREQRLSRFERHIADLRIKLVGDDSP</sequence>
<feature type="signal peptide" evidence="2">
    <location>
        <begin position="1"/>
        <end position="18"/>
    </location>
</feature>
<dbReference type="Gene3D" id="3.40.50.2300">
    <property type="match status" value="1"/>
</dbReference>
<keyword evidence="4" id="KW-1185">Reference proteome</keyword>
<evidence type="ECO:0000256" key="1">
    <source>
        <dbReference type="SAM" id="MobiDB-lite"/>
    </source>
</evidence>
<feature type="region of interest" description="Disordered" evidence="1">
    <location>
        <begin position="186"/>
        <end position="213"/>
    </location>
</feature>
<proteinExistence type="predicted"/>
<protein>
    <recommendedName>
        <fullName evidence="5">Phosphotyrosine protein phosphatase I domain-containing protein</fullName>
    </recommendedName>
</protein>
<feature type="chain" id="PRO_5009192366" description="Phosphotyrosine protein phosphatase I domain-containing protein" evidence="2">
    <location>
        <begin position="19"/>
        <end position="345"/>
    </location>
</feature>
<name>A0A1E7EXZ6_9STRA</name>
<gene>
    <name evidence="3" type="ORF">FRACYDRAFT_263667</name>
</gene>
<keyword evidence="2" id="KW-0732">Signal</keyword>
<evidence type="ECO:0008006" key="5">
    <source>
        <dbReference type="Google" id="ProtNLM"/>
    </source>
</evidence>
<feature type="compositionally biased region" description="Polar residues" evidence="1">
    <location>
        <begin position="202"/>
        <end position="213"/>
    </location>
</feature>
<evidence type="ECO:0000256" key="2">
    <source>
        <dbReference type="SAM" id="SignalP"/>
    </source>
</evidence>
<dbReference type="InParanoid" id="A0A1E7EXZ6"/>
<dbReference type="Proteomes" id="UP000095751">
    <property type="component" value="Unassembled WGS sequence"/>
</dbReference>
<organism evidence="3 4">
    <name type="scientific">Fragilariopsis cylindrus CCMP1102</name>
    <dbReference type="NCBI Taxonomy" id="635003"/>
    <lineage>
        <taxon>Eukaryota</taxon>
        <taxon>Sar</taxon>
        <taxon>Stramenopiles</taxon>
        <taxon>Ochrophyta</taxon>
        <taxon>Bacillariophyta</taxon>
        <taxon>Bacillariophyceae</taxon>
        <taxon>Bacillariophycidae</taxon>
        <taxon>Bacillariales</taxon>
        <taxon>Bacillariaceae</taxon>
        <taxon>Fragilariopsis</taxon>
    </lineage>
</organism>